<accession>A0A066ZTC2</accession>
<keyword evidence="5" id="KW-1185">Reference proteome</keyword>
<dbReference type="InterPro" id="IPR027417">
    <property type="entry name" value="P-loop_NTPase"/>
</dbReference>
<keyword evidence="2 4" id="KW-0548">Nucleotidyltransferase</keyword>
<dbReference type="NCBIfam" id="TIGR00678">
    <property type="entry name" value="holB"/>
    <property type="match status" value="1"/>
</dbReference>
<dbReference type="GO" id="GO:0006261">
    <property type="term" value="P:DNA-templated DNA replication"/>
    <property type="evidence" value="ECO:0007669"/>
    <property type="project" value="TreeGrafter"/>
</dbReference>
<comment type="catalytic activity">
    <reaction evidence="3">
        <text>DNA(n) + a 2'-deoxyribonucleoside 5'-triphosphate = DNA(n+1) + diphosphate</text>
        <dbReference type="Rhea" id="RHEA:22508"/>
        <dbReference type="Rhea" id="RHEA-COMP:17339"/>
        <dbReference type="Rhea" id="RHEA-COMP:17340"/>
        <dbReference type="ChEBI" id="CHEBI:33019"/>
        <dbReference type="ChEBI" id="CHEBI:61560"/>
        <dbReference type="ChEBI" id="CHEBI:173112"/>
        <dbReference type="EC" id="2.7.7.7"/>
    </reaction>
</comment>
<dbReference type="GO" id="GO:0003887">
    <property type="term" value="F:DNA-directed DNA polymerase activity"/>
    <property type="evidence" value="ECO:0007669"/>
    <property type="project" value="UniProtKB-KW"/>
</dbReference>
<reference evidence="4 5" key="1">
    <citation type="submission" date="2014-04" db="EMBL/GenBank/DDBJ databases">
        <title>Draft genome sequence of Hydrogenovibrio marinus MH-110, a model organism for aerobic H2 metabolism.</title>
        <authorList>
            <person name="Cha H.J."/>
            <person name="Jo B.H."/>
            <person name="Hwang B.H."/>
        </authorList>
    </citation>
    <scope>NUCLEOTIDE SEQUENCE [LARGE SCALE GENOMIC DNA]</scope>
    <source>
        <strain evidence="4 5">MH-110</strain>
    </source>
</reference>
<protein>
    <recommendedName>
        <fullName evidence="1">DNA-directed DNA polymerase</fullName>
        <ecNumber evidence="1">2.7.7.7</ecNumber>
    </recommendedName>
</protein>
<keyword evidence="2 4" id="KW-0239">DNA-directed DNA polymerase</keyword>
<sequence>MYPWLQPVWQEWLAQTTQSQSDSQDYGIGHAYLLAGTQGIGISDFARHLSQGLLCQQPNRPSMLEPCGQCTQCHQFSQQTHPDFFRVSVPEDKKEISVDQIRQLTDKIFSTSHQGGYKVALIESVEHLNRSAFNALLKTLEEPPARTVLLLTTYHVGRLPATIVSRCRQIRFSTPSFEQAYEWLAQSLPQADDALLKKALKINWGTPLNAKQWVESKGFELEAEWQSDMKAIRNGKLAVSQVVEKWLKFEQPEQVFDWFYLWTVNAIRSASYNNALPFNPNWVVFQKWVLQAKQTWHHNANKELLLESLCLAWLSHQQPDFNASQPLFSVMKGDLIRGDWV</sequence>
<keyword evidence="2 4" id="KW-0808">Transferase</keyword>
<dbReference type="SUPFAM" id="SSF52540">
    <property type="entry name" value="P-loop containing nucleoside triphosphate hydrolases"/>
    <property type="match status" value="1"/>
</dbReference>
<gene>
    <name evidence="4" type="ORF">EI16_04335</name>
</gene>
<dbReference type="AlphaFoldDB" id="A0A066ZTC2"/>
<dbReference type="RefSeq" id="WP_232087750.1">
    <property type="nucleotide sequence ID" value="NZ_AP020335.1"/>
</dbReference>
<dbReference type="PANTHER" id="PTHR11669">
    <property type="entry name" value="REPLICATION FACTOR C / DNA POLYMERASE III GAMMA-TAU SUBUNIT"/>
    <property type="match status" value="1"/>
</dbReference>
<proteinExistence type="predicted"/>
<dbReference type="Pfam" id="PF13177">
    <property type="entry name" value="DNA_pol3_delta2"/>
    <property type="match status" value="1"/>
</dbReference>
<dbReference type="Gene3D" id="3.40.50.300">
    <property type="entry name" value="P-loop containing nucleotide triphosphate hydrolases"/>
    <property type="match status" value="1"/>
</dbReference>
<dbReference type="InterPro" id="IPR050238">
    <property type="entry name" value="DNA_Rep/Repair_Clamp_Loader"/>
</dbReference>
<dbReference type="GO" id="GO:0008408">
    <property type="term" value="F:3'-5' exonuclease activity"/>
    <property type="evidence" value="ECO:0007669"/>
    <property type="project" value="InterPro"/>
</dbReference>
<evidence type="ECO:0000256" key="1">
    <source>
        <dbReference type="ARBA" id="ARBA00012417"/>
    </source>
</evidence>
<evidence type="ECO:0000256" key="3">
    <source>
        <dbReference type="ARBA" id="ARBA00049244"/>
    </source>
</evidence>
<dbReference type="PANTHER" id="PTHR11669:SF8">
    <property type="entry name" value="DNA POLYMERASE III SUBUNIT DELTA"/>
    <property type="match status" value="1"/>
</dbReference>
<evidence type="ECO:0000256" key="2">
    <source>
        <dbReference type="ARBA" id="ARBA00022932"/>
    </source>
</evidence>
<evidence type="ECO:0000313" key="5">
    <source>
        <dbReference type="Proteomes" id="UP000027341"/>
    </source>
</evidence>
<dbReference type="EC" id="2.7.7.7" evidence="1"/>
<dbReference type="STRING" id="28885.EI16_04335"/>
<dbReference type="InterPro" id="IPR004622">
    <property type="entry name" value="DNA_pol_HolB"/>
</dbReference>
<evidence type="ECO:0000313" key="4">
    <source>
        <dbReference type="EMBL" id="KDN95534.1"/>
    </source>
</evidence>
<dbReference type="Proteomes" id="UP000027341">
    <property type="component" value="Unassembled WGS sequence"/>
</dbReference>
<name>A0A066ZTC2_HYDMR</name>
<comment type="caution">
    <text evidence="4">The sequence shown here is derived from an EMBL/GenBank/DDBJ whole genome shotgun (WGS) entry which is preliminary data.</text>
</comment>
<organism evidence="4 5">
    <name type="scientific">Hydrogenovibrio marinus</name>
    <dbReference type="NCBI Taxonomy" id="28885"/>
    <lineage>
        <taxon>Bacteria</taxon>
        <taxon>Pseudomonadati</taxon>
        <taxon>Pseudomonadota</taxon>
        <taxon>Gammaproteobacteria</taxon>
        <taxon>Thiotrichales</taxon>
        <taxon>Piscirickettsiaceae</taxon>
        <taxon>Hydrogenovibrio</taxon>
    </lineage>
</organism>
<dbReference type="EMBL" id="JMIU01000001">
    <property type="protein sequence ID" value="KDN95534.1"/>
    <property type="molecule type" value="Genomic_DNA"/>
</dbReference>
<dbReference type="GO" id="GO:0009360">
    <property type="term" value="C:DNA polymerase III complex"/>
    <property type="evidence" value="ECO:0007669"/>
    <property type="project" value="TreeGrafter"/>
</dbReference>